<accession>A0A8H4J0E7</accession>
<protein>
    <submittedName>
        <fullName evidence="1">L-asparaginase II protein</fullName>
    </submittedName>
</protein>
<dbReference type="PANTHER" id="PTHR42110:SF1">
    <property type="entry name" value="L-ASPARAGINASE, PUTATIVE (AFU_ORTHOLOGUE AFUA_3G11890)-RELATED"/>
    <property type="match status" value="1"/>
</dbReference>
<dbReference type="EMBL" id="WWBZ02000014">
    <property type="protein sequence ID" value="KAF4310516.1"/>
    <property type="molecule type" value="Genomic_DNA"/>
</dbReference>
<dbReference type="OrthoDB" id="2588474at2759"/>
<gene>
    <name evidence="1" type="ORF">GTA08_BOTSDO13850</name>
</gene>
<keyword evidence="2" id="KW-1185">Reference proteome</keyword>
<sequence length="361" mass="38783">MTRTTHVDDYVVTDRGGIVENRHGVHAAVVDPTGKILYAIGNPSRITLLRSAAKPAQALAILSTGGFDQCGFDDNDLALTCASHSSEDRHVARARAMLAKVDAQLKEEDLHCGGHPAVSERVNREWIRNDFVPGPLCNNCSGKHVGMLAGAKALRADLATYHLPGNLMQVRVRQTVVELSGLRDNQVQWATDGCNLPAPACPLDALARTYALFAQAADEVDRDSESAPVQTKNMARIFNAMAQYPELVGGEGRFCTALMSAFGGALIGKIGADGCYGVGIRESDQTKRLGAEGSIGIGVKIEDGSIEMVYAVVAEILEQLQIGTVEVRQELALFHHLRRLNTAKVVTGKVSFPFKARAIIN</sequence>
<evidence type="ECO:0000313" key="2">
    <source>
        <dbReference type="Proteomes" id="UP000572817"/>
    </source>
</evidence>
<comment type="caution">
    <text evidence="1">The sequence shown here is derived from an EMBL/GenBank/DDBJ whole genome shotgun (WGS) entry which is preliminary data.</text>
</comment>
<name>A0A8H4J0E7_9PEZI</name>
<proteinExistence type="predicted"/>
<dbReference type="PANTHER" id="PTHR42110">
    <property type="entry name" value="L-ASPARAGINASE, PUTATIVE (AFU_ORTHOLOGUE AFUA_3G11890)-RELATED"/>
    <property type="match status" value="1"/>
</dbReference>
<dbReference type="Proteomes" id="UP000572817">
    <property type="component" value="Unassembled WGS sequence"/>
</dbReference>
<reference evidence="1" key="1">
    <citation type="submission" date="2020-04" db="EMBL/GenBank/DDBJ databases">
        <title>Genome Assembly and Annotation of Botryosphaeria dothidea sdau 11-99, a Latent Pathogen of Apple Fruit Ring Rot in China.</title>
        <authorList>
            <person name="Yu C."/>
            <person name="Diao Y."/>
            <person name="Lu Q."/>
            <person name="Zhao J."/>
            <person name="Cui S."/>
            <person name="Peng C."/>
            <person name="He B."/>
            <person name="Liu H."/>
        </authorList>
    </citation>
    <scope>NUCLEOTIDE SEQUENCE [LARGE SCALE GENOMIC DNA]</scope>
    <source>
        <strain evidence="1">Sdau11-99</strain>
    </source>
</reference>
<dbReference type="AlphaFoldDB" id="A0A8H4J0E7"/>
<dbReference type="InterPro" id="IPR010349">
    <property type="entry name" value="Asparaginase_II"/>
</dbReference>
<organism evidence="1 2">
    <name type="scientific">Botryosphaeria dothidea</name>
    <dbReference type="NCBI Taxonomy" id="55169"/>
    <lineage>
        <taxon>Eukaryota</taxon>
        <taxon>Fungi</taxon>
        <taxon>Dikarya</taxon>
        <taxon>Ascomycota</taxon>
        <taxon>Pezizomycotina</taxon>
        <taxon>Dothideomycetes</taxon>
        <taxon>Dothideomycetes incertae sedis</taxon>
        <taxon>Botryosphaeriales</taxon>
        <taxon>Botryosphaeriaceae</taxon>
        <taxon>Botryosphaeria</taxon>
    </lineage>
</organism>
<evidence type="ECO:0000313" key="1">
    <source>
        <dbReference type="EMBL" id="KAF4310516.1"/>
    </source>
</evidence>
<dbReference type="Pfam" id="PF06089">
    <property type="entry name" value="Asparaginase_II"/>
    <property type="match status" value="1"/>
</dbReference>